<protein>
    <recommendedName>
        <fullName evidence="3">DNA-directed RNA polymerase III subunit RPC9</fullName>
    </recommendedName>
</protein>
<keyword evidence="5" id="KW-0804">Transcription</keyword>
<dbReference type="GO" id="GO:0006384">
    <property type="term" value="P:transcription initiation at RNA polymerase III promoter"/>
    <property type="evidence" value="ECO:0007669"/>
    <property type="project" value="InterPro"/>
</dbReference>
<feature type="domain" description="RNA polymerase Rpb4/RPC9 core" evidence="8">
    <location>
        <begin position="1"/>
        <end position="131"/>
    </location>
</feature>
<dbReference type="InterPro" id="IPR038324">
    <property type="entry name" value="Rpb4/RPC9_sf"/>
</dbReference>
<comment type="similarity">
    <text evidence="2">Belongs to the eukaryotic RPC9 RNA polymerase subunit family.</text>
</comment>
<evidence type="ECO:0000256" key="4">
    <source>
        <dbReference type="ARBA" id="ARBA00022478"/>
    </source>
</evidence>
<feature type="compositionally biased region" description="Acidic residues" evidence="7">
    <location>
        <begin position="184"/>
        <end position="207"/>
    </location>
</feature>
<feature type="compositionally biased region" description="Basic and acidic residues" evidence="7">
    <location>
        <begin position="168"/>
        <end position="183"/>
    </location>
</feature>
<evidence type="ECO:0000256" key="1">
    <source>
        <dbReference type="ARBA" id="ARBA00004123"/>
    </source>
</evidence>
<evidence type="ECO:0000256" key="2">
    <source>
        <dbReference type="ARBA" id="ARBA00006898"/>
    </source>
</evidence>
<dbReference type="SUPFAM" id="SSF47819">
    <property type="entry name" value="HRDC-like"/>
    <property type="match status" value="1"/>
</dbReference>
<dbReference type="PANTHER" id="PTHR15561">
    <property type="entry name" value="CALCITONIN GENE-RELATED PEPTIDE-RECEPTOR COMPONENT PROTEIN"/>
    <property type="match status" value="1"/>
</dbReference>
<dbReference type="SMART" id="SM00657">
    <property type="entry name" value="RPOL4c"/>
    <property type="match status" value="1"/>
</dbReference>
<dbReference type="PANTHER" id="PTHR15561:SF0">
    <property type="entry name" value="DNA-DIRECTED RNA POLYMERASE III SUBUNIT RPC9"/>
    <property type="match status" value="1"/>
</dbReference>
<proteinExistence type="inferred from homology"/>
<keyword evidence="6" id="KW-0539">Nucleus</keyword>
<sequence>MEILETRNKFITNEEVFKHIKSTRYEFLKPPKKNYHKMNNTMFEYEILTKKLMAYFKKTPCNHQNLETVKKYVTKELSKYELEVIEKFQIVNLVPKSTVNLYSIVEECDARFSEEQCENIISSLREYFPDEFKDVEEGGEADEEAGNNVDADGDEHMADVEQDPEEVQIEKEQKEQVQEKQQEEQEQEEEEEEEEEEEGDMDRDDELVNGGTHVVEDYEGGGNGDDD</sequence>
<dbReference type="RefSeq" id="XP_064852035.1">
    <property type="nucleotide sequence ID" value="XM_064995963.1"/>
</dbReference>
<keyword evidence="4" id="KW-0240">DNA-directed RNA polymerase</keyword>
<dbReference type="InterPro" id="IPR038846">
    <property type="entry name" value="RPC9"/>
</dbReference>
<comment type="caution">
    <text evidence="9">The sequence shown here is derived from an EMBL/GenBank/DDBJ whole genome shotgun (WGS) entry which is preliminary data.</text>
</comment>
<evidence type="ECO:0000256" key="3">
    <source>
        <dbReference type="ARBA" id="ARBA00016672"/>
    </source>
</evidence>
<organism evidence="9 10">
    <name type="scientific">Saccharomycopsis crataegensis</name>
    <dbReference type="NCBI Taxonomy" id="43959"/>
    <lineage>
        <taxon>Eukaryota</taxon>
        <taxon>Fungi</taxon>
        <taxon>Dikarya</taxon>
        <taxon>Ascomycota</taxon>
        <taxon>Saccharomycotina</taxon>
        <taxon>Saccharomycetes</taxon>
        <taxon>Saccharomycopsidaceae</taxon>
        <taxon>Saccharomycopsis</taxon>
    </lineage>
</organism>
<dbReference type="EMBL" id="BTFZ01000004">
    <property type="protein sequence ID" value="GMM35035.1"/>
    <property type="molecule type" value="Genomic_DNA"/>
</dbReference>
<dbReference type="InterPro" id="IPR010997">
    <property type="entry name" value="HRDC-like_sf"/>
</dbReference>
<accession>A0AAV5QJA6</accession>
<name>A0AAV5QJA6_9ASCO</name>
<dbReference type="InterPro" id="IPR005574">
    <property type="entry name" value="Rpb4/RPC9"/>
</dbReference>
<keyword evidence="10" id="KW-1185">Reference proteome</keyword>
<gene>
    <name evidence="9" type="ORF">DASC09_023600</name>
</gene>
<evidence type="ECO:0000313" key="10">
    <source>
        <dbReference type="Proteomes" id="UP001360560"/>
    </source>
</evidence>
<evidence type="ECO:0000256" key="5">
    <source>
        <dbReference type="ARBA" id="ARBA00023163"/>
    </source>
</evidence>
<comment type="subcellular location">
    <subcellularLocation>
        <location evidence="1">Nucleus</location>
    </subcellularLocation>
</comment>
<feature type="region of interest" description="Disordered" evidence="7">
    <location>
        <begin position="137"/>
        <end position="227"/>
    </location>
</feature>
<evidence type="ECO:0000256" key="7">
    <source>
        <dbReference type="SAM" id="MobiDB-lite"/>
    </source>
</evidence>
<dbReference type="AlphaFoldDB" id="A0AAV5QJA6"/>
<dbReference type="GeneID" id="90073014"/>
<evidence type="ECO:0000259" key="8">
    <source>
        <dbReference type="SMART" id="SM00657"/>
    </source>
</evidence>
<dbReference type="Gene3D" id="1.20.1250.40">
    <property type="match status" value="1"/>
</dbReference>
<reference evidence="9 10" key="1">
    <citation type="journal article" date="2023" name="Elife">
        <title>Identification of key yeast species and microbe-microbe interactions impacting larval growth of Drosophila in the wild.</title>
        <authorList>
            <person name="Mure A."/>
            <person name="Sugiura Y."/>
            <person name="Maeda R."/>
            <person name="Honda K."/>
            <person name="Sakurai N."/>
            <person name="Takahashi Y."/>
            <person name="Watada M."/>
            <person name="Katoh T."/>
            <person name="Gotoh A."/>
            <person name="Gotoh Y."/>
            <person name="Taniguchi I."/>
            <person name="Nakamura K."/>
            <person name="Hayashi T."/>
            <person name="Katayama T."/>
            <person name="Uemura T."/>
            <person name="Hattori Y."/>
        </authorList>
    </citation>
    <scope>NUCLEOTIDE SEQUENCE [LARGE SCALE GENOMIC DNA]</scope>
    <source>
        <strain evidence="9 10">SC-9</strain>
    </source>
</reference>
<dbReference type="InterPro" id="IPR006590">
    <property type="entry name" value="RNA_pol_Rpb4/RPC9_core"/>
</dbReference>
<dbReference type="GO" id="GO:0000166">
    <property type="term" value="F:nucleotide binding"/>
    <property type="evidence" value="ECO:0007669"/>
    <property type="project" value="InterPro"/>
</dbReference>
<dbReference type="GO" id="GO:0005666">
    <property type="term" value="C:RNA polymerase III complex"/>
    <property type="evidence" value="ECO:0007669"/>
    <property type="project" value="InterPro"/>
</dbReference>
<dbReference type="Pfam" id="PF03874">
    <property type="entry name" value="RNA_pol_Rpb4"/>
    <property type="match status" value="1"/>
</dbReference>
<evidence type="ECO:0000256" key="6">
    <source>
        <dbReference type="ARBA" id="ARBA00023242"/>
    </source>
</evidence>
<evidence type="ECO:0000313" key="9">
    <source>
        <dbReference type="EMBL" id="GMM35035.1"/>
    </source>
</evidence>
<dbReference type="Proteomes" id="UP001360560">
    <property type="component" value="Unassembled WGS sequence"/>
</dbReference>